<dbReference type="Proteomes" id="UP000314294">
    <property type="component" value="Unassembled WGS sequence"/>
</dbReference>
<organism evidence="1 2">
    <name type="scientific">Liparis tanakae</name>
    <name type="common">Tanaka's snailfish</name>
    <dbReference type="NCBI Taxonomy" id="230148"/>
    <lineage>
        <taxon>Eukaryota</taxon>
        <taxon>Metazoa</taxon>
        <taxon>Chordata</taxon>
        <taxon>Craniata</taxon>
        <taxon>Vertebrata</taxon>
        <taxon>Euteleostomi</taxon>
        <taxon>Actinopterygii</taxon>
        <taxon>Neopterygii</taxon>
        <taxon>Teleostei</taxon>
        <taxon>Neoteleostei</taxon>
        <taxon>Acanthomorphata</taxon>
        <taxon>Eupercaria</taxon>
        <taxon>Perciformes</taxon>
        <taxon>Cottioidei</taxon>
        <taxon>Cottales</taxon>
        <taxon>Liparidae</taxon>
        <taxon>Liparis</taxon>
    </lineage>
</organism>
<protein>
    <submittedName>
        <fullName evidence="1">Uncharacterized protein</fullName>
    </submittedName>
</protein>
<name>A0A4Z2EAG8_9TELE</name>
<dbReference type="EMBL" id="SRLO01012228">
    <property type="protein sequence ID" value="TNN25550.1"/>
    <property type="molecule type" value="Genomic_DNA"/>
</dbReference>
<keyword evidence="2" id="KW-1185">Reference proteome</keyword>
<reference evidence="1 2" key="1">
    <citation type="submission" date="2019-03" db="EMBL/GenBank/DDBJ databases">
        <title>First draft genome of Liparis tanakae, snailfish: a comprehensive survey of snailfish specific genes.</title>
        <authorList>
            <person name="Kim W."/>
            <person name="Song I."/>
            <person name="Jeong J.-H."/>
            <person name="Kim D."/>
            <person name="Kim S."/>
            <person name="Ryu S."/>
            <person name="Song J.Y."/>
            <person name="Lee S.K."/>
        </authorList>
    </citation>
    <scope>NUCLEOTIDE SEQUENCE [LARGE SCALE GENOMIC DNA]</scope>
    <source>
        <tissue evidence="1">Muscle</tissue>
    </source>
</reference>
<dbReference type="AlphaFoldDB" id="A0A4Z2EAG8"/>
<evidence type="ECO:0000313" key="1">
    <source>
        <dbReference type="EMBL" id="TNN25550.1"/>
    </source>
</evidence>
<evidence type="ECO:0000313" key="2">
    <source>
        <dbReference type="Proteomes" id="UP000314294"/>
    </source>
</evidence>
<comment type="caution">
    <text evidence="1">The sequence shown here is derived from an EMBL/GenBank/DDBJ whole genome shotgun (WGS) entry which is preliminary data.</text>
</comment>
<accession>A0A4Z2EAG8</accession>
<proteinExistence type="predicted"/>
<sequence length="78" mass="9233">MKTSWKLWVASVRLKQGPNRPDIHTGFPGVAGKYVYCPAKVFSLYRDQGMEKEMTWREFQASAFYETEKNRWAVDKRK</sequence>
<dbReference type="OrthoDB" id="8931359at2759"/>
<gene>
    <name evidence="1" type="ORF">EYF80_064319</name>
</gene>